<reference evidence="5" key="1">
    <citation type="submission" date="2019-11" db="EMBL/GenBank/DDBJ databases">
        <title>Genomic insights into an expanded diversity of filamentous marine cyanobacteria reveals the extraordinary biosynthetic potential of Moorea and Okeania.</title>
        <authorList>
            <person name="Ferreira Leao T."/>
            <person name="Wang M."/>
            <person name="Moss N."/>
            <person name="Da Silva R."/>
            <person name="Sanders J."/>
            <person name="Nurk S."/>
            <person name="Gurevich A."/>
            <person name="Humphrey G."/>
            <person name="Reher R."/>
            <person name="Zhu Q."/>
            <person name="Belda-Ferre P."/>
            <person name="Glukhov E."/>
            <person name="Rex R."/>
            <person name="Dorrestein P.C."/>
            <person name="Knight R."/>
            <person name="Pevzner P."/>
            <person name="Gerwick W.H."/>
            <person name="Gerwick L."/>
        </authorList>
    </citation>
    <scope>NUCLEOTIDE SEQUENCE</scope>
    <source>
        <strain evidence="5">SIO1C4</strain>
    </source>
</reference>
<feature type="domain" description="Toprim" evidence="4">
    <location>
        <begin position="2169"/>
        <end position="2249"/>
    </location>
</feature>
<dbReference type="InterPro" id="IPR029063">
    <property type="entry name" value="SAM-dependent_MTases_sf"/>
</dbReference>
<accession>A0A6B3MYM3</accession>
<dbReference type="PANTHER" id="PTHR12706:SF30">
    <property type="entry name" value="PROTEIN STRAWBERRY NOTCH-RELATED"/>
    <property type="match status" value="1"/>
</dbReference>
<dbReference type="Gene3D" id="3.40.50.150">
    <property type="entry name" value="Vaccinia Virus protein VP39"/>
    <property type="match status" value="1"/>
</dbReference>
<dbReference type="EMBL" id="JAAHFQ010000034">
    <property type="protein sequence ID" value="NER26526.1"/>
    <property type="molecule type" value="Genomic_DNA"/>
</dbReference>
<dbReference type="GO" id="GO:0006355">
    <property type="term" value="P:regulation of DNA-templated transcription"/>
    <property type="evidence" value="ECO:0007669"/>
    <property type="project" value="InterPro"/>
</dbReference>
<dbReference type="Pfam" id="PF13154">
    <property type="entry name" value="DUF3991"/>
    <property type="match status" value="1"/>
</dbReference>
<protein>
    <submittedName>
        <fullName evidence="5">DUF3991 domain-containing protein</fullName>
    </submittedName>
</protein>
<evidence type="ECO:0000259" key="3">
    <source>
        <dbReference type="SMART" id="SM00490"/>
    </source>
</evidence>
<dbReference type="SMART" id="SM00490">
    <property type="entry name" value="HELICc"/>
    <property type="match status" value="1"/>
</dbReference>
<dbReference type="InterPro" id="IPR027417">
    <property type="entry name" value="P-loop_NTPase"/>
</dbReference>
<dbReference type="Gene3D" id="3.40.1360.10">
    <property type="match status" value="1"/>
</dbReference>
<feature type="compositionally biased region" description="Polar residues" evidence="2">
    <location>
        <begin position="436"/>
        <end position="457"/>
    </location>
</feature>
<comment type="caution">
    <text evidence="5">The sequence shown here is derived from an EMBL/GenBank/DDBJ whole genome shotgun (WGS) entry which is preliminary data.</text>
</comment>
<dbReference type="Pfam" id="PF13871">
    <property type="entry name" value="Helicase_C_4"/>
    <property type="match status" value="1"/>
</dbReference>
<feature type="compositionally biased region" description="Polar residues" evidence="2">
    <location>
        <begin position="392"/>
        <end position="401"/>
    </location>
</feature>
<evidence type="ECO:0000256" key="1">
    <source>
        <dbReference type="ARBA" id="ARBA00006992"/>
    </source>
</evidence>
<dbReference type="PROSITE" id="PS00092">
    <property type="entry name" value="N6_MTASE"/>
    <property type="match status" value="1"/>
</dbReference>
<dbReference type="InterPro" id="IPR039187">
    <property type="entry name" value="SNO_AAA"/>
</dbReference>
<dbReference type="Pfam" id="PF13872">
    <property type="entry name" value="AAA_34"/>
    <property type="match status" value="1"/>
</dbReference>
<dbReference type="Pfam" id="PF13155">
    <property type="entry name" value="Toprim_2"/>
    <property type="match status" value="1"/>
</dbReference>
<proteinExistence type="inferred from homology"/>
<feature type="compositionally biased region" description="Basic and acidic residues" evidence="2">
    <location>
        <begin position="360"/>
        <end position="379"/>
    </location>
</feature>
<evidence type="ECO:0000259" key="4">
    <source>
        <dbReference type="SMART" id="SM00493"/>
    </source>
</evidence>
<sequence>MSNQTLIRTFADHFTSGGALATIIEARQQAELILGEKIPPGTANAKQVDESVEAAIVRAARYIIQNSETTHQAYESLVNLHSRQPALNVRSSTSVAQQAYSTPIPIAYLASTLAGITPNSTVYEPAGGHGALLLNSDRANATVNELNPERAADLRAQGYSVTENDASIYRPEQQHDVIIANPPFGRVRDEQGNLRRFKLPGNRRGTTQIDQAIAFQALESMKDDGRAVLILGGKLGGDEATRSNRYNTLESRGFFKALYEQYNVTQHFSIWGELYRKQGAGFPIDVIVILGRGSSGLALPAAAVPPIYRSFAQFKELMPNDRLREPKNNLSGLRPLSTGLEAAGRGQPGVISRPSPSRTGGDERRNLRKTDDSANRVDDSPLAGTEPGNSGGNPSETSQSFKEPVILPRNSRPLRKGKQRTQTSVVVDSRMGGNLRQPQRNPNLQVPNGRGSSTALPGNSFRGPTGAPAVAGGTRRGDDPGELVELPDLRDGGSVATSSRRDASSDSKRIQRMAVPDVNIQNPETQPLQVPYVPRSRGNSANTIIPANMAAAAQTALDRFEQEQGDIDEYVQQNLGYETKEQLWQVLYAEQIDSVALAFSQLDKGNIFLNGDQTGNGKGRFGAANLIRAQRQGYIPVFVTHKADLYNSMINDLADIGHPGFIPFATNNNLSLKLDDGRRLKTAAPLDQEAEMLRLFKQGGLNGEYGAIFSTYSQLQTIGNKEPFRREFFRAIAPKAVFIFDESHQAGGSTNKEGQWQTNRLPDRAEFVRELVDQSAGAVFMSATATKDPAVMDLYARRSDARRAVSSLSTLESLLKSGGVPLQQMVATKFVGSGQMLRRERSMTDISFDAKVVPVDREVADGISAIMRAIDSFDRTKEEIRQDLDKQLKQEAKQVSEDNAIGEAGVQSINFTSLMHNAIDQGLLCQKAEATVQEAISSLEKGEKPLIAVASTMDTFIKQYAEDKGLNPGDPIDITFGDVLHRYLERSRDVIISDHEGQKNRHRLTDEELGEGGVAAYEEALELIDNTDLSSIPLSSIDYIRWRLTQQGYQVDEITGRKNIIEYTANGSTGYGRRSSRETSPQGKIKIVNQFNSGELDIVILNKSGSTGINLHASEKFADQRPRHMIVAQAERDINEVMQMLGRANRFGQVVPPHFTLLMSDLPAEKRLGALLAKKMASLNANTTASREGKLSVTNVVDFMNVYGEEVITEILEDDPELESKLSFPSNGLKGESDIELISRVTGRIPLLSIVEQEQLYSLIESETLDLIAQKEAMGESVLQAEQLDLDARTIARMEVIPDDSGIKSEFTGPVYLEVVDAKVLSKPLSQLQVVNRVRENLGLSMVESLTEHDFDALANLAAAQAQETVIQLKHTTEEYRRQALLTKKNDYARDKLNERLDLQLSHVTGVLEQYPPGTAVRVVSPEQGNITYGIIARVWQKNQNGSPSAPTNWKAQILTDNQARQITIPLSKFNSGKENSLEITPQEVNWDGELVYEAFDQRQQRQNRTQRQIFTGNILKAYEKYPRGKLVNYTDNQGGIRQGLVMPAGFDIQESLRSEHVPFAEPYQVRAFITDITQNQGSVKTLDENLTIKTQAVARLERGEARGFVLQTPKSSQAGGKYFLDKDIITAAGSEFYSVSDRMEVVIPAAQIEAVLNVVMKEKGYTLAAFDFQDLARDYLGVNLPSLEPIEVLRLGSREPGVGNRGLEELESNFNSRLPRDQLETTEKTKGAEPELPQIVTSNEIVPPQEQRGGAEKNIAKFLNQTGLFELVMANPDFHLRIENKPYIPLVVERHDNQLYLTHYLTENGDTYIDSEMVFYLSESGRLSLQETAVSSIGGEYRVLDRNFAQVFSRNILQQGFAEAAQQLLSTQVNTQEVKSSPSLVQEVTQTSPNPETTEIETPTLFDVKQFAAHTSSGVQADYQLDIAGDELPLPIRRVPEAATSPSTIQLESISAVSQPSPSHSSLGKLAEQVRDADLETVAADLGLAQDRHDKHKWKDGEHTISINGSKFIDWQANRGGGGAIDLVMHVRKVDFQGAVEWLSGQSLSPHVSFSKQQSQIESAEPRPLEMPTPNQEKWKAVRQYLVESRGLPAVLVDHIHERGLVYADDKQNAVFVRYASNGDGREWERKEPIGASLRGTRGENNSFHGLVPGSWREQGWFWIGAGKGEVKRVFLTESPIDALSLATIDKNRQTAAGITLYLSTDGSGAVPTEVLKRVLERGGQVVAAFDVDQAGEEMAWRLAQELPGVSRVSPAYGKDWNERLLMEGKP</sequence>
<dbReference type="InterPro" id="IPR026937">
    <property type="entry name" value="SBNO_Helicase_C_dom"/>
</dbReference>
<organism evidence="5">
    <name type="scientific">Symploca sp. SIO1C4</name>
    <dbReference type="NCBI Taxonomy" id="2607765"/>
    <lineage>
        <taxon>Bacteria</taxon>
        <taxon>Bacillati</taxon>
        <taxon>Cyanobacteriota</taxon>
        <taxon>Cyanophyceae</taxon>
        <taxon>Coleofasciculales</taxon>
        <taxon>Coleofasciculaceae</taxon>
        <taxon>Symploca</taxon>
    </lineage>
</organism>
<feature type="compositionally biased region" description="Basic and acidic residues" evidence="2">
    <location>
        <begin position="1715"/>
        <end position="1730"/>
    </location>
</feature>
<feature type="region of interest" description="Disordered" evidence="2">
    <location>
        <begin position="2052"/>
        <end position="2072"/>
    </location>
</feature>
<comment type="similarity">
    <text evidence="1">Belongs to the SBNO family.</text>
</comment>
<feature type="compositionally biased region" description="Low complexity" evidence="2">
    <location>
        <begin position="462"/>
        <end position="473"/>
    </location>
</feature>
<gene>
    <name evidence="5" type="ORF">F6J89_02575</name>
</gene>
<dbReference type="CDD" id="cd00188">
    <property type="entry name" value="TOPRIM"/>
    <property type="match status" value="1"/>
</dbReference>
<dbReference type="PANTHER" id="PTHR12706">
    <property type="entry name" value="STRAWBERRY NOTCH-RELATED"/>
    <property type="match status" value="1"/>
</dbReference>
<dbReference type="GO" id="GO:0032259">
    <property type="term" value="P:methylation"/>
    <property type="evidence" value="ECO:0007669"/>
    <property type="project" value="InterPro"/>
</dbReference>
<dbReference type="InterPro" id="IPR054203">
    <property type="entry name" value="DUF6908"/>
</dbReference>
<evidence type="ECO:0000256" key="2">
    <source>
        <dbReference type="SAM" id="MobiDB-lite"/>
    </source>
</evidence>
<feature type="compositionally biased region" description="Basic and acidic residues" evidence="2">
    <location>
        <begin position="499"/>
        <end position="509"/>
    </location>
</feature>
<feature type="region of interest" description="Disordered" evidence="2">
    <location>
        <begin position="1701"/>
        <end position="1734"/>
    </location>
</feature>
<feature type="domain" description="Helicase C-terminal" evidence="3">
    <location>
        <begin position="1038"/>
        <end position="1148"/>
    </location>
</feature>
<name>A0A6B3MYM3_9CYAN</name>
<dbReference type="InterPro" id="IPR002052">
    <property type="entry name" value="DNA_methylase_N6_adenine_CS"/>
</dbReference>
<dbReference type="SUPFAM" id="SSF53335">
    <property type="entry name" value="S-adenosyl-L-methionine-dependent methyltransferases"/>
    <property type="match status" value="1"/>
</dbReference>
<dbReference type="GO" id="GO:0008168">
    <property type="term" value="F:methyltransferase activity"/>
    <property type="evidence" value="ECO:0007669"/>
    <property type="project" value="InterPro"/>
</dbReference>
<dbReference type="Gene3D" id="3.40.50.300">
    <property type="entry name" value="P-loop containing nucleotide triphosphate hydrolases"/>
    <property type="match status" value="1"/>
</dbReference>
<evidence type="ECO:0000313" key="5">
    <source>
        <dbReference type="EMBL" id="NER26526.1"/>
    </source>
</evidence>
<dbReference type="InterPro" id="IPR006171">
    <property type="entry name" value="TOPRIM_dom"/>
</dbReference>
<dbReference type="InterPro" id="IPR026741">
    <property type="entry name" value="SNO"/>
</dbReference>
<dbReference type="GO" id="GO:0003676">
    <property type="term" value="F:nucleic acid binding"/>
    <property type="evidence" value="ECO:0007669"/>
    <property type="project" value="InterPro"/>
</dbReference>
<dbReference type="InterPro" id="IPR025054">
    <property type="entry name" value="DUF3991"/>
</dbReference>
<feature type="non-terminal residue" evidence="5">
    <location>
        <position position="2268"/>
    </location>
</feature>
<feature type="region of interest" description="Disordered" evidence="2">
    <location>
        <begin position="322"/>
        <end position="511"/>
    </location>
</feature>
<dbReference type="InterPro" id="IPR001650">
    <property type="entry name" value="Helicase_C-like"/>
</dbReference>
<dbReference type="SMART" id="SM00493">
    <property type="entry name" value="TOPRIM"/>
    <property type="match status" value="1"/>
</dbReference>
<dbReference type="SUPFAM" id="SSF52540">
    <property type="entry name" value="P-loop containing nucleoside triphosphate hydrolases"/>
    <property type="match status" value="2"/>
</dbReference>
<dbReference type="Pfam" id="PF21849">
    <property type="entry name" value="DUF6908"/>
    <property type="match status" value="1"/>
</dbReference>